<evidence type="ECO:0000256" key="2">
    <source>
        <dbReference type="ARBA" id="ARBA00022475"/>
    </source>
</evidence>
<feature type="region of interest" description="Disordered" evidence="6">
    <location>
        <begin position="1"/>
        <end position="85"/>
    </location>
</feature>
<keyword evidence="2" id="KW-1003">Cell membrane</keyword>
<evidence type="ECO:0000256" key="4">
    <source>
        <dbReference type="ARBA" id="ARBA00022989"/>
    </source>
</evidence>
<accession>A0A3E0TWS2</accession>
<organism evidence="9 10">
    <name type="scientific">Thalassotalea euphylliae</name>
    <dbReference type="NCBI Taxonomy" id="1655234"/>
    <lineage>
        <taxon>Bacteria</taxon>
        <taxon>Pseudomonadati</taxon>
        <taxon>Pseudomonadota</taxon>
        <taxon>Gammaproteobacteria</taxon>
        <taxon>Alteromonadales</taxon>
        <taxon>Colwelliaceae</taxon>
        <taxon>Thalassotalea</taxon>
    </lineage>
</organism>
<dbReference type="Pfam" id="PF02687">
    <property type="entry name" value="FtsX"/>
    <property type="match status" value="2"/>
</dbReference>
<dbReference type="EMBL" id="QUOU01000001">
    <property type="protein sequence ID" value="REL28904.1"/>
    <property type="molecule type" value="Genomic_DNA"/>
</dbReference>
<evidence type="ECO:0000256" key="5">
    <source>
        <dbReference type="ARBA" id="ARBA00023136"/>
    </source>
</evidence>
<dbReference type="AlphaFoldDB" id="A0A3E0TWS2"/>
<protein>
    <submittedName>
        <fullName evidence="9">ABC transporter permease</fullName>
    </submittedName>
</protein>
<feature type="transmembrane region" description="Helical" evidence="7">
    <location>
        <begin position="697"/>
        <end position="717"/>
    </location>
</feature>
<feature type="domain" description="ABC3 transporter permease C-terminal" evidence="8">
    <location>
        <begin position="177"/>
        <end position="295"/>
    </location>
</feature>
<feature type="transmembrane region" description="Helical" evidence="7">
    <location>
        <begin position="605"/>
        <end position="625"/>
    </location>
</feature>
<keyword evidence="3 7" id="KW-0812">Transmembrane</keyword>
<feature type="transmembrane region" description="Helical" evidence="7">
    <location>
        <begin position="272"/>
        <end position="292"/>
    </location>
</feature>
<evidence type="ECO:0000259" key="8">
    <source>
        <dbReference type="Pfam" id="PF02687"/>
    </source>
</evidence>
<dbReference type="GO" id="GO:0005886">
    <property type="term" value="C:plasma membrane"/>
    <property type="evidence" value="ECO:0007669"/>
    <property type="project" value="UniProtKB-SubCell"/>
</dbReference>
<dbReference type="InterPro" id="IPR003838">
    <property type="entry name" value="ABC3_permease_C"/>
</dbReference>
<sequence>MVSRLFEPTSSDDTQNQSARDNTGNNSSIYSPLTTLFVDSQFKSRLEPSAKNQQEPSAENQQEPSAENQQEPSAENRQKPSANTDQKNTVIFKFEPYQAALQVHFVDGIGLWAMTDLALADQLLNANGQLSFIELSNLSAKQVSEIERLIKGQARLVAAEQQNFDVLSDAFFFNLMALALLGYVVAAFLSYNAIKLTLSARKKLLWQMHLLGCTKQSIQVSLLIELAVISIATAFIGAWGGYFIANTLVLDVNRTLIGLYQLEKALVVNWQWTNVAIGFILNVSALVFMLASQVKVVGRQHQKIFVSLLSLTLVSLGWLYLFSVTEFQALLLCFCILVLFILLVPKLLTRLASIRFDFQHPLASWLHGDTKQHISDLTIAIVAILVALGSAVGMQVMVTSFSNTLDAHLEKQLSADIYLRTANVNSDFRAVLNAQPEVSQVSVYFQSDGEVAKLPAKLASFGNSEQHYQHISLTSGEQVNASHFANHGCLANEQAYIKFAVELGDIVDFRQNERVFPCRISGFFYDYGNPLISLFTLEPRHQLAALNGRHFGYSIRLDHANTSLALFTERLINEFDQQSEKILANKRFKEFANRLFEDTFVVTKALNGFILAIALLSLCTSLLSLGANQRKQLTILNHLGVTQGQLLGMKLIQTNIIVVFTVLFALPLGLLLGLALLKFVMPIAFGWTIHFNLDIAAILQTCALLIITAMLCAYLPLRQITTRANNHSGKQKVQQK</sequence>
<evidence type="ECO:0000256" key="7">
    <source>
        <dbReference type="SAM" id="Phobius"/>
    </source>
</evidence>
<feature type="transmembrane region" description="Helical" evidence="7">
    <location>
        <begin position="656"/>
        <end position="677"/>
    </location>
</feature>
<feature type="transmembrane region" description="Helical" evidence="7">
    <location>
        <begin position="377"/>
        <end position="398"/>
    </location>
</feature>
<evidence type="ECO:0000313" key="9">
    <source>
        <dbReference type="EMBL" id="REL28904.1"/>
    </source>
</evidence>
<feature type="domain" description="ABC3 transporter permease C-terminal" evidence="8">
    <location>
        <begin position="608"/>
        <end position="722"/>
    </location>
</feature>
<feature type="transmembrane region" description="Helical" evidence="7">
    <location>
        <begin position="327"/>
        <end position="348"/>
    </location>
</feature>
<comment type="subcellular location">
    <subcellularLocation>
        <location evidence="1">Cell membrane</location>
        <topology evidence="1">Multi-pass membrane protein</topology>
    </subcellularLocation>
</comment>
<reference evidence="9 10" key="1">
    <citation type="submission" date="2018-08" db="EMBL/GenBank/DDBJ databases">
        <title>Thalassotalea euphylliae genome.</title>
        <authorList>
            <person name="Summers S."/>
            <person name="Rice S.A."/>
            <person name="Freckelton M.L."/>
            <person name="Nedved B.T."/>
            <person name="Hadfield M.G."/>
        </authorList>
    </citation>
    <scope>NUCLEOTIDE SEQUENCE [LARGE SCALE GENOMIC DNA]</scope>
    <source>
        <strain evidence="9 10">H1</strain>
    </source>
</reference>
<comment type="caution">
    <text evidence="9">The sequence shown here is derived from an EMBL/GenBank/DDBJ whole genome shotgun (WGS) entry which is preliminary data.</text>
</comment>
<gene>
    <name evidence="9" type="ORF">DXX93_11290</name>
</gene>
<keyword evidence="4 7" id="KW-1133">Transmembrane helix</keyword>
<dbReference type="PANTHER" id="PTHR30287:SF2">
    <property type="entry name" value="BLL1001 PROTEIN"/>
    <property type="match status" value="1"/>
</dbReference>
<feature type="transmembrane region" description="Helical" evidence="7">
    <location>
        <begin position="222"/>
        <end position="245"/>
    </location>
</feature>
<dbReference type="OrthoDB" id="343744at2"/>
<keyword evidence="5 7" id="KW-0472">Membrane</keyword>
<feature type="transmembrane region" description="Helical" evidence="7">
    <location>
        <begin position="304"/>
        <end position="321"/>
    </location>
</feature>
<dbReference type="PANTHER" id="PTHR30287">
    <property type="entry name" value="MEMBRANE COMPONENT OF PREDICTED ABC SUPERFAMILY METABOLITE UPTAKE TRANSPORTER"/>
    <property type="match status" value="1"/>
</dbReference>
<evidence type="ECO:0000256" key="3">
    <source>
        <dbReference type="ARBA" id="ARBA00022692"/>
    </source>
</evidence>
<evidence type="ECO:0000256" key="6">
    <source>
        <dbReference type="SAM" id="MobiDB-lite"/>
    </source>
</evidence>
<name>A0A3E0TWS2_9GAMM</name>
<dbReference type="Proteomes" id="UP000256478">
    <property type="component" value="Unassembled WGS sequence"/>
</dbReference>
<feature type="compositionally biased region" description="Polar residues" evidence="6">
    <location>
        <begin position="50"/>
        <end position="85"/>
    </location>
</feature>
<feature type="transmembrane region" description="Helical" evidence="7">
    <location>
        <begin position="171"/>
        <end position="194"/>
    </location>
</feature>
<evidence type="ECO:0000256" key="1">
    <source>
        <dbReference type="ARBA" id="ARBA00004651"/>
    </source>
</evidence>
<feature type="compositionally biased region" description="Polar residues" evidence="6">
    <location>
        <begin position="8"/>
        <end position="41"/>
    </location>
</feature>
<proteinExistence type="predicted"/>
<dbReference type="InterPro" id="IPR038766">
    <property type="entry name" value="Membrane_comp_ABC_pdt"/>
</dbReference>
<evidence type="ECO:0000313" key="10">
    <source>
        <dbReference type="Proteomes" id="UP000256478"/>
    </source>
</evidence>